<dbReference type="Proteomes" id="UP000532273">
    <property type="component" value="Unassembled WGS sequence"/>
</dbReference>
<accession>A0A7W6KED6</accession>
<dbReference type="RefSeq" id="WP_183768002.1">
    <property type="nucleotide sequence ID" value="NZ_BMHZ01000004.1"/>
</dbReference>
<name>A0A7W6KED6_9SPHI</name>
<evidence type="ECO:0000313" key="3">
    <source>
        <dbReference type="Proteomes" id="UP000532273"/>
    </source>
</evidence>
<gene>
    <name evidence="2" type="ORF">GGQ60_004308</name>
</gene>
<comment type="caution">
    <text evidence="2">The sequence shown here is derived from an EMBL/GenBank/DDBJ whole genome shotgun (WGS) entry which is preliminary data.</text>
</comment>
<feature type="transmembrane region" description="Helical" evidence="1">
    <location>
        <begin position="12"/>
        <end position="33"/>
    </location>
</feature>
<reference evidence="2 3" key="1">
    <citation type="submission" date="2020-08" db="EMBL/GenBank/DDBJ databases">
        <title>Genomic Encyclopedia of Type Strains, Phase IV (KMG-IV): sequencing the most valuable type-strain genomes for metagenomic binning, comparative biology and taxonomic classification.</title>
        <authorList>
            <person name="Goeker M."/>
        </authorList>
    </citation>
    <scope>NUCLEOTIDE SEQUENCE [LARGE SCALE GENOMIC DNA]</scope>
    <source>
        <strain evidence="2 3">DSM 100774</strain>
    </source>
</reference>
<feature type="transmembrane region" description="Helical" evidence="1">
    <location>
        <begin position="69"/>
        <end position="87"/>
    </location>
</feature>
<keyword evidence="1" id="KW-0812">Transmembrane</keyword>
<proteinExistence type="predicted"/>
<dbReference type="AlphaFoldDB" id="A0A7W6KED6"/>
<sequence length="89" mass="10139">MEHLTQTRKFLVTSRAILAIIFLIGTLQALSFRLNSLEVLVNATVLFYIILMIVLAYQEAYSKHQFVVVNKIIGGFSILLGGFFRIYNN</sequence>
<evidence type="ECO:0000256" key="1">
    <source>
        <dbReference type="SAM" id="Phobius"/>
    </source>
</evidence>
<dbReference type="EMBL" id="JACIEF010000004">
    <property type="protein sequence ID" value="MBB4110280.1"/>
    <property type="molecule type" value="Genomic_DNA"/>
</dbReference>
<keyword evidence="1" id="KW-0472">Membrane</keyword>
<organism evidence="2 3">
    <name type="scientific">Pedobacter zeae</name>
    <dbReference type="NCBI Taxonomy" id="1737356"/>
    <lineage>
        <taxon>Bacteria</taxon>
        <taxon>Pseudomonadati</taxon>
        <taxon>Bacteroidota</taxon>
        <taxon>Sphingobacteriia</taxon>
        <taxon>Sphingobacteriales</taxon>
        <taxon>Sphingobacteriaceae</taxon>
        <taxon>Pedobacter</taxon>
    </lineage>
</organism>
<keyword evidence="1" id="KW-1133">Transmembrane helix</keyword>
<feature type="transmembrane region" description="Helical" evidence="1">
    <location>
        <begin position="39"/>
        <end position="57"/>
    </location>
</feature>
<evidence type="ECO:0000313" key="2">
    <source>
        <dbReference type="EMBL" id="MBB4110280.1"/>
    </source>
</evidence>
<protein>
    <submittedName>
        <fullName evidence="2">Uncharacterized protein</fullName>
    </submittedName>
</protein>